<evidence type="ECO:0000256" key="1">
    <source>
        <dbReference type="SAM" id="MobiDB-lite"/>
    </source>
</evidence>
<feature type="region of interest" description="Disordered" evidence="1">
    <location>
        <begin position="104"/>
        <end position="128"/>
    </location>
</feature>
<dbReference type="GeneID" id="113202940"/>
<dbReference type="OrthoDB" id="7367799at2759"/>
<feature type="chain" id="PRO_5027036491" evidence="2">
    <location>
        <begin position="20"/>
        <end position="128"/>
    </location>
</feature>
<dbReference type="Gene3D" id="3.30.60.30">
    <property type="match status" value="1"/>
</dbReference>
<organism evidence="3 4">
    <name type="scientific">Frankliniella occidentalis</name>
    <name type="common">Western flower thrips</name>
    <name type="synonym">Euthrips occidentalis</name>
    <dbReference type="NCBI Taxonomy" id="133901"/>
    <lineage>
        <taxon>Eukaryota</taxon>
        <taxon>Metazoa</taxon>
        <taxon>Ecdysozoa</taxon>
        <taxon>Arthropoda</taxon>
        <taxon>Hexapoda</taxon>
        <taxon>Insecta</taxon>
        <taxon>Pterygota</taxon>
        <taxon>Neoptera</taxon>
        <taxon>Paraneoptera</taxon>
        <taxon>Thysanoptera</taxon>
        <taxon>Terebrantia</taxon>
        <taxon>Thripoidea</taxon>
        <taxon>Thripidae</taxon>
        <taxon>Frankliniella</taxon>
    </lineage>
</organism>
<accession>A0A6J1RW28</accession>
<dbReference type="Proteomes" id="UP000504606">
    <property type="component" value="Unplaced"/>
</dbReference>
<dbReference type="KEGG" id="foc:113202940"/>
<dbReference type="AlphaFoldDB" id="A0A6J1RW28"/>
<feature type="signal peptide" evidence="2">
    <location>
        <begin position="1"/>
        <end position="19"/>
    </location>
</feature>
<keyword evidence="3" id="KW-1185">Reference proteome</keyword>
<reference evidence="4" key="1">
    <citation type="submission" date="2025-08" db="UniProtKB">
        <authorList>
            <consortium name="RefSeq"/>
        </authorList>
    </citation>
    <scope>IDENTIFICATION</scope>
    <source>
        <tissue evidence="4">Whole organism</tissue>
    </source>
</reference>
<feature type="compositionally biased region" description="Low complexity" evidence="1">
    <location>
        <begin position="107"/>
        <end position="116"/>
    </location>
</feature>
<name>A0A6J1RW28_FRAOC</name>
<dbReference type="SUPFAM" id="SSF100895">
    <property type="entry name" value="Kazal-type serine protease inhibitors"/>
    <property type="match status" value="1"/>
</dbReference>
<sequence length="128" mass="14060">MKSFCAVALLALLAVCALGEEQDERRLPPPQNCRPPPDQCFISLQPICARQEIGYQVQYKTFSSPCDMEEYNCLYGTRYREKSSGRCRGAGAYFPGSVGEFGDEQQQDAAATAETAAPRELNASVIPN</sequence>
<proteinExistence type="predicted"/>
<protein>
    <submittedName>
        <fullName evidence="4">Uncharacterized protein LOC113202940</fullName>
    </submittedName>
</protein>
<evidence type="ECO:0000256" key="2">
    <source>
        <dbReference type="SAM" id="SignalP"/>
    </source>
</evidence>
<evidence type="ECO:0000313" key="3">
    <source>
        <dbReference type="Proteomes" id="UP000504606"/>
    </source>
</evidence>
<dbReference type="RefSeq" id="XP_026273179.1">
    <property type="nucleotide sequence ID" value="XM_026417394.2"/>
</dbReference>
<keyword evidence="2" id="KW-0732">Signal</keyword>
<evidence type="ECO:0000313" key="4">
    <source>
        <dbReference type="RefSeq" id="XP_026273179.1"/>
    </source>
</evidence>
<gene>
    <name evidence="4" type="primary">LOC113202940</name>
</gene>
<dbReference type="InterPro" id="IPR036058">
    <property type="entry name" value="Kazal_dom_sf"/>
</dbReference>